<dbReference type="Proteomes" id="UP000035083">
    <property type="component" value="Unassembled WGS sequence"/>
</dbReference>
<reference evidence="1 2" key="1">
    <citation type="submission" date="2012-12" db="EMBL/GenBank/DDBJ databases">
        <title>Whole genome shotgun sequence of Gordonia sihwensis NBRC 108236.</title>
        <authorList>
            <person name="Yoshida I."/>
            <person name="Hosoyama A."/>
            <person name="Tsuchikane K."/>
            <person name="Ando Y."/>
            <person name="Baba S."/>
            <person name="Ohji S."/>
            <person name="Hamada M."/>
            <person name="Tamura T."/>
            <person name="Yamazoe A."/>
            <person name="Yamazaki S."/>
            <person name="Fujita N."/>
        </authorList>
    </citation>
    <scope>NUCLEOTIDE SEQUENCE [LARGE SCALE GENOMIC DNA]</scope>
    <source>
        <strain evidence="1 2">NBRC 108236</strain>
    </source>
</reference>
<evidence type="ECO:0000313" key="1">
    <source>
        <dbReference type="EMBL" id="GAC62315.1"/>
    </source>
</evidence>
<dbReference type="eggNOG" id="ENOG5031ERM">
    <property type="taxonomic scope" value="Bacteria"/>
</dbReference>
<protein>
    <recommendedName>
        <fullName evidence="3">DUF4192 domain-containing protein</fullName>
    </recommendedName>
</protein>
<proteinExistence type="predicted"/>
<name>L7LME6_9ACTN</name>
<dbReference type="AlphaFoldDB" id="L7LME6"/>
<dbReference type="EMBL" id="BANU01000033">
    <property type="protein sequence ID" value="GAC62315.1"/>
    <property type="molecule type" value="Genomic_DNA"/>
</dbReference>
<dbReference type="Pfam" id="PF13830">
    <property type="entry name" value="DUF4192"/>
    <property type="match status" value="1"/>
</dbReference>
<dbReference type="InterPro" id="IPR025447">
    <property type="entry name" value="DUF4192"/>
</dbReference>
<gene>
    <name evidence="1" type="ORF">GSI01S_33_00010</name>
</gene>
<keyword evidence="2" id="KW-1185">Reference proteome</keyword>
<evidence type="ECO:0008006" key="3">
    <source>
        <dbReference type="Google" id="ProtNLM"/>
    </source>
</evidence>
<accession>L7LME6</accession>
<organism evidence="1 2">
    <name type="scientific">Gordonia sihwensis NBRC 108236</name>
    <dbReference type="NCBI Taxonomy" id="1223544"/>
    <lineage>
        <taxon>Bacteria</taxon>
        <taxon>Bacillati</taxon>
        <taxon>Actinomycetota</taxon>
        <taxon>Actinomycetes</taxon>
        <taxon>Mycobacteriales</taxon>
        <taxon>Gordoniaceae</taxon>
        <taxon>Gordonia</taxon>
    </lineage>
</organism>
<evidence type="ECO:0000313" key="2">
    <source>
        <dbReference type="Proteomes" id="UP000035083"/>
    </source>
</evidence>
<sequence length="312" mass="32869">MPTNDERPTIMAIKISTDTDIVTSAAGVIGFAPRESIVTIMLTNDQQMAFTARHDIADNKLHNVGAVGESLDAQSAIVVIVSEELDAADVEQLAAQATTVYAAHGIAVVRRLHAPVIQYGARWTNLDTKDTGLVDDPDASTAGLYSRLTGGAPTDSRETLVADIERTVAEYTGDDYARITASRALDELSTVITHGTPTEVAPDELAKSLATYSRMGGFRDAILRLALSERGAAAEALIELARHLRGQDRAHLLTAAAAAIYLTGNGGKARMLLDAARTAADGDLLGIGMILTRVLESGIPPEILAEAIAATD</sequence>
<comment type="caution">
    <text evidence="1">The sequence shown here is derived from an EMBL/GenBank/DDBJ whole genome shotgun (WGS) entry which is preliminary data.</text>
</comment>